<feature type="transmembrane region" description="Helical" evidence="9">
    <location>
        <begin position="60"/>
        <end position="81"/>
    </location>
</feature>
<evidence type="ECO:0000256" key="2">
    <source>
        <dbReference type="ARBA" id="ARBA00004953"/>
    </source>
</evidence>
<reference evidence="10 11" key="1">
    <citation type="submission" date="2021-05" db="EMBL/GenBank/DDBJ databases">
        <title>Draft genomes of bacteria isolated from model marine particles.</title>
        <authorList>
            <person name="Datta M.S."/>
            <person name="Schwartzman J.A."/>
            <person name="Enke T.N."/>
            <person name="Saavedra J."/>
            <person name="Cermak N."/>
            <person name="Cordero O.X."/>
        </authorList>
    </citation>
    <scope>NUCLEOTIDE SEQUENCE [LARGE SCALE GENOMIC DNA]</scope>
    <source>
        <strain evidence="10 11">D2M19</strain>
    </source>
</reference>
<feature type="transmembrane region" description="Helical" evidence="9">
    <location>
        <begin position="303"/>
        <end position="320"/>
    </location>
</feature>
<comment type="caution">
    <text evidence="10">The sequence shown here is derived from an EMBL/GenBank/DDBJ whole genome shotgun (WGS) entry which is preliminary data.</text>
</comment>
<protein>
    <recommendedName>
        <fullName evidence="9">Cobalamin biosynthesis protein CobD</fullName>
    </recommendedName>
</protein>
<comment type="caution">
    <text evidence="9">Lacks conserved residue(s) required for the propagation of feature annotation.</text>
</comment>
<dbReference type="PANTHER" id="PTHR34308:SF1">
    <property type="entry name" value="COBALAMIN BIOSYNTHESIS PROTEIN CBIB"/>
    <property type="match status" value="1"/>
</dbReference>
<keyword evidence="4 9" id="KW-1003">Cell membrane</keyword>
<name>A0ABS6A4X7_9GAMM</name>
<keyword evidence="8 9" id="KW-0472">Membrane</keyword>
<comment type="similarity">
    <text evidence="3 9">Belongs to the CobD/CbiB family.</text>
</comment>
<organism evidence="10 11">
    <name type="scientific">Marinobacter salexigens</name>
    <dbReference type="NCBI Taxonomy" id="1925763"/>
    <lineage>
        <taxon>Bacteria</taxon>
        <taxon>Pseudomonadati</taxon>
        <taxon>Pseudomonadota</taxon>
        <taxon>Gammaproteobacteria</taxon>
        <taxon>Pseudomonadales</taxon>
        <taxon>Marinobacteraceae</taxon>
        <taxon>Marinobacter</taxon>
    </lineage>
</organism>
<keyword evidence="5 9" id="KW-0169">Cobalamin biosynthesis</keyword>
<evidence type="ECO:0000313" key="11">
    <source>
        <dbReference type="Proteomes" id="UP000753376"/>
    </source>
</evidence>
<dbReference type="Proteomes" id="UP000753376">
    <property type="component" value="Unassembled WGS sequence"/>
</dbReference>
<comment type="pathway">
    <text evidence="2 9">Cofactor biosynthesis; adenosylcobalamin biosynthesis.</text>
</comment>
<dbReference type="HAMAP" id="MF_00024">
    <property type="entry name" value="CobD_CbiB"/>
    <property type="match status" value="1"/>
</dbReference>
<proteinExistence type="inferred from homology"/>
<evidence type="ECO:0000256" key="7">
    <source>
        <dbReference type="ARBA" id="ARBA00022989"/>
    </source>
</evidence>
<dbReference type="NCBIfam" id="TIGR00380">
    <property type="entry name" value="cobal_cbiB"/>
    <property type="match status" value="1"/>
</dbReference>
<keyword evidence="11" id="KW-1185">Reference proteome</keyword>
<keyword evidence="7 9" id="KW-1133">Transmembrane helix</keyword>
<accession>A0ABS6A4X7</accession>
<dbReference type="InterPro" id="IPR004485">
    <property type="entry name" value="Cobalamin_biosynth_CobD/CbiB"/>
</dbReference>
<evidence type="ECO:0000256" key="5">
    <source>
        <dbReference type="ARBA" id="ARBA00022573"/>
    </source>
</evidence>
<dbReference type="Pfam" id="PF03186">
    <property type="entry name" value="CobD_Cbib"/>
    <property type="match status" value="1"/>
</dbReference>
<evidence type="ECO:0000256" key="3">
    <source>
        <dbReference type="ARBA" id="ARBA00006263"/>
    </source>
</evidence>
<comment type="subcellular location">
    <subcellularLocation>
        <location evidence="1 9">Cell membrane</location>
        <topology evidence="1 9">Multi-pass membrane protein</topology>
    </subcellularLocation>
</comment>
<gene>
    <name evidence="9" type="primary">cobD</name>
    <name evidence="10" type="ORF">KO508_01710</name>
</gene>
<feature type="transmembrane region" description="Helical" evidence="9">
    <location>
        <begin position="88"/>
        <end position="108"/>
    </location>
</feature>
<dbReference type="PANTHER" id="PTHR34308">
    <property type="entry name" value="COBALAMIN BIOSYNTHESIS PROTEIN CBIB"/>
    <property type="match status" value="1"/>
</dbReference>
<comment type="function">
    <text evidence="9">Converts cobyric acid to cobinamide by the addition of aminopropanol on the F carboxylic group.</text>
</comment>
<keyword evidence="6 9" id="KW-0812">Transmembrane</keyword>
<dbReference type="RefSeq" id="WP_216006612.1">
    <property type="nucleotide sequence ID" value="NZ_JAHKPV010000001.1"/>
</dbReference>
<evidence type="ECO:0000256" key="4">
    <source>
        <dbReference type="ARBA" id="ARBA00022475"/>
    </source>
</evidence>
<sequence length="321" mass="34754">MSPGIPVLLFAPLIVCVLALALDVRLGEPRRWHPVVGFGRLATALEKRLNTAPKDPFRSLLAGLFSVFLLTAPVLGLAIWVSVELDGVLLILIQAVALWLAISLRGLAEHGRAVAEPLRDGDLEKARDQVSRIVSRKASALDEQGVAAAATESMLENGADAVFASLFWFLVAGMPGVILHRMVNTLDAMWGYRTPRFLYFGRMAARLDDLMGWVPARLTALTYMLLGQRELAWRCWQKQAPQWDSPNAGPVMAAGAGALNVRLGGPSPYPSGVKHRPVLGGTQHASSDSVDGAIVLVQRGVRLWLGIVLVTTALLMLMVYL</sequence>
<evidence type="ECO:0000256" key="8">
    <source>
        <dbReference type="ARBA" id="ARBA00023136"/>
    </source>
</evidence>
<evidence type="ECO:0000256" key="9">
    <source>
        <dbReference type="HAMAP-Rule" id="MF_00024"/>
    </source>
</evidence>
<dbReference type="EMBL" id="JAHKPV010000001">
    <property type="protein sequence ID" value="MBU2872710.1"/>
    <property type="molecule type" value="Genomic_DNA"/>
</dbReference>
<evidence type="ECO:0000256" key="1">
    <source>
        <dbReference type="ARBA" id="ARBA00004651"/>
    </source>
</evidence>
<feature type="transmembrane region" description="Helical" evidence="9">
    <location>
        <begin position="161"/>
        <end position="179"/>
    </location>
</feature>
<evidence type="ECO:0000256" key="6">
    <source>
        <dbReference type="ARBA" id="ARBA00022692"/>
    </source>
</evidence>
<evidence type="ECO:0000313" key="10">
    <source>
        <dbReference type="EMBL" id="MBU2872710.1"/>
    </source>
</evidence>